<name>A0AAD5NZZ8_ACENE</name>
<evidence type="ECO:0000313" key="1">
    <source>
        <dbReference type="EMBL" id="KAI9192749.1"/>
    </source>
</evidence>
<organism evidence="1 2">
    <name type="scientific">Acer negundo</name>
    <name type="common">Box elder</name>
    <dbReference type="NCBI Taxonomy" id="4023"/>
    <lineage>
        <taxon>Eukaryota</taxon>
        <taxon>Viridiplantae</taxon>
        <taxon>Streptophyta</taxon>
        <taxon>Embryophyta</taxon>
        <taxon>Tracheophyta</taxon>
        <taxon>Spermatophyta</taxon>
        <taxon>Magnoliopsida</taxon>
        <taxon>eudicotyledons</taxon>
        <taxon>Gunneridae</taxon>
        <taxon>Pentapetalae</taxon>
        <taxon>rosids</taxon>
        <taxon>malvids</taxon>
        <taxon>Sapindales</taxon>
        <taxon>Sapindaceae</taxon>
        <taxon>Hippocastanoideae</taxon>
        <taxon>Acereae</taxon>
        <taxon>Acer</taxon>
    </lineage>
</organism>
<comment type="caution">
    <text evidence="1">The sequence shown here is derived from an EMBL/GenBank/DDBJ whole genome shotgun (WGS) entry which is preliminary data.</text>
</comment>
<dbReference type="AlphaFoldDB" id="A0AAD5NZZ8"/>
<protein>
    <submittedName>
        <fullName evidence="1">Uncharacterized protein</fullName>
    </submittedName>
</protein>
<dbReference type="EMBL" id="JAJSOW010000004">
    <property type="protein sequence ID" value="KAI9192749.1"/>
    <property type="molecule type" value="Genomic_DNA"/>
</dbReference>
<evidence type="ECO:0000313" key="2">
    <source>
        <dbReference type="Proteomes" id="UP001064489"/>
    </source>
</evidence>
<gene>
    <name evidence="1" type="ORF">LWI28_027357</name>
</gene>
<reference evidence="1" key="1">
    <citation type="journal article" date="2022" name="Plant J.">
        <title>Strategies of tolerance reflected in two North American maple genomes.</title>
        <authorList>
            <person name="McEvoy S.L."/>
            <person name="Sezen U.U."/>
            <person name="Trouern-Trend A."/>
            <person name="McMahon S.M."/>
            <person name="Schaberg P.G."/>
            <person name="Yang J."/>
            <person name="Wegrzyn J.L."/>
            <person name="Swenson N.G."/>
        </authorList>
    </citation>
    <scope>NUCLEOTIDE SEQUENCE</scope>
    <source>
        <strain evidence="1">91603</strain>
    </source>
</reference>
<proteinExistence type="predicted"/>
<dbReference type="Proteomes" id="UP001064489">
    <property type="component" value="Chromosome 6"/>
</dbReference>
<reference evidence="1" key="2">
    <citation type="submission" date="2023-02" db="EMBL/GenBank/DDBJ databases">
        <authorList>
            <person name="Swenson N.G."/>
            <person name="Wegrzyn J.L."/>
            <person name="Mcevoy S.L."/>
        </authorList>
    </citation>
    <scope>NUCLEOTIDE SEQUENCE</scope>
    <source>
        <strain evidence="1">91603</strain>
        <tissue evidence="1">Leaf</tissue>
    </source>
</reference>
<accession>A0AAD5NZZ8</accession>
<keyword evidence="2" id="KW-1185">Reference proteome</keyword>
<sequence>MSVEPRVAKQLNKIVSKRRTRGAGRHLEDKIHPVLVKGVAATVQRIILLIFDPLEDPHGLLWNVRVTPLLPVCLPHELINETVLPPLPYGVKCRFIHVGIPKLSTLSTRFGSSSILELEVLLGHNRGKTGVPASPSSAWVSYSTLSKTVSTSACIRPANSTLDKGKGILKIHKVPAPKEKKPPALSDEKVVNTFRHYCPNWSLAS</sequence>